<dbReference type="InterPro" id="IPR058240">
    <property type="entry name" value="rSAM_sf"/>
</dbReference>
<evidence type="ECO:0000259" key="5">
    <source>
        <dbReference type="PROSITE" id="PS51918"/>
    </source>
</evidence>
<dbReference type="Pfam" id="PF04055">
    <property type="entry name" value="Radical_SAM"/>
    <property type="match status" value="1"/>
</dbReference>
<dbReference type="InterPro" id="IPR007197">
    <property type="entry name" value="rSAM"/>
</dbReference>
<dbReference type="EMBL" id="FOAK01000013">
    <property type="protein sequence ID" value="SEL24832.1"/>
    <property type="molecule type" value="Genomic_DNA"/>
</dbReference>
<evidence type="ECO:0000256" key="3">
    <source>
        <dbReference type="ARBA" id="ARBA00023004"/>
    </source>
</evidence>
<evidence type="ECO:0000313" key="7">
    <source>
        <dbReference type="Proteomes" id="UP000199506"/>
    </source>
</evidence>
<dbReference type="Proteomes" id="UP000199506">
    <property type="component" value="Unassembled WGS sequence"/>
</dbReference>
<dbReference type="Gene3D" id="3.20.20.70">
    <property type="entry name" value="Aldolase class I"/>
    <property type="match status" value="1"/>
</dbReference>
<keyword evidence="2" id="KW-0479">Metal-binding</keyword>
<dbReference type="AlphaFoldDB" id="A0A1H7NMU6"/>
<evidence type="ECO:0000256" key="1">
    <source>
        <dbReference type="ARBA" id="ARBA00022691"/>
    </source>
</evidence>
<name>A0A1H7NMU6_9EURY</name>
<dbReference type="PANTHER" id="PTHR42731:SF1">
    <property type="entry name" value="RADICAL SAM DOMAIN PROTEIN"/>
    <property type="match status" value="1"/>
</dbReference>
<dbReference type="InterPro" id="IPR006638">
    <property type="entry name" value="Elp3/MiaA/NifB-like_rSAM"/>
</dbReference>
<dbReference type="STRING" id="190974.SAMN05216439_0229"/>
<dbReference type="SFLD" id="SFLDS00029">
    <property type="entry name" value="Radical_SAM"/>
    <property type="match status" value="1"/>
</dbReference>
<dbReference type="CDD" id="cd01335">
    <property type="entry name" value="Radical_SAM"/>
    <property type="match status" value="1"/>
</dbReference>
<dbReference type="SMART" id="SM00729">
    <property type="entry name" value="Elp3"/>
    <property type="match status" value="1"/>
</dbReference>
<dbReference type="InterPro" id="IPR045784">
    <property type="entry name" value="Radical_SAM_N2"/>
</dbReference>
<keyword evidence="1" id="KW-0949">S-adenosyl-L-methionine</keyword>
<dbReference type="PANTHER" id="PTHR42731">
    <property type="entry name" value="SLL1084 PROTEIN"/>
    <property type="match status" value="1"/>
</dbReference>
<dbReference type="GO" id="GO:0046872">
    <property type="term" value="F:metal ion binding"/>
    <property type="evidence" value="ECO:0007669"/>
    <property type="project" value="UniProtKB-KW"/>
</dbReference>
<accession>A0A1H7NMU6</accession>
<sequence length="516" mass="60026">MLYEKNIFQKNIKNMNIHMGLVYPNIYRTAMSSLGYNILYNKINERENTWCERIIFPNTNSIESNTPSKYFNIISFTIQFEEDYFNVLKMLKDAGIPLKREDRSESDPLIIAGGPCVTANPMPLSDYIDIFVIGEGEFVIDEILNTYKKHGKNLEKYLELLGVYIPKYNNRTKINIIPNMDNTYHITEHIVSKSDDENYQTIFNNTIMLNVSRGCTRGCRFCMSGYLYRPMRETKYQKLIDIAIKNRENTGLNKITLIGAAVSDYSNLKNLIDGLEKEGFQISTPSLRIESITKETLESLKRSGLKTITLALESTEKLRKVINKEILEEKIFTVIKNAIELDFKIKLYFLIGIPGETMEDIEELCQYMKKIANMHKSIKNVKFSVNPLIPKPHTPLQWEPYDFKDIKKKTRYINKEMRKYNVKCESPKKGLIQYILSCGNRSIGAIIEKTLTKNPTLKEWKEVLPKYDIDDILPWDNIDVGVNKRFLKIENKRLRNLKQTPWCETSPCYNCGSCEK</sequence>
<evidence type="ECO:0000256" key="4">
    <source>
        <dbReference type="ARBA" id="ARBA00023014"/>
    </source>
</evidence>
<dbReference type="Pfam" id="PF19864">
    <property type="entry name" value="Radical_SAM_N2"/>
    <property type="match status" value="1"/>
</dbReference>
<reference evidence="6 7" key="1">
    <citation type="submission" date="2016-10" db="EMBL/GenBank/DDBJ databases">
        <authorList>
            <person name="de Groot N.N."/>
        </authorList>
    </citation>
    <scope>NUCLEOTIDE SEQUENCE [LARGE SCALE GENOMIC DNA]</scope>
    <source>
        <strain evidence="6 7">DSM 11978</strain>
    </source>
</reference>
<protein>
    <submittedName>
        <fullName evidence="6">Radical SAM superfamily enzyme YgiQ, UPF0313 family</fullName>
    </submittedName>
</protein>
<proteinExistence type="predicted"/>
<dbReference type="InterPro" id="IPR013785">
    <property type="entry name" value="Aldolase_TIM"/>
</dbReference>
<evidence type="ECO:0000313" key="6">
    <source>
        <dbReference type="EMBL" id="SEL24832.1"/>
    </source>
</evidence>
<evidence type="ECO:0000256" key="2">
    <source>
        <dbReference type="ARBA" id="ARBA00022723"/>
    </source>
</evidence>
<dbReference type="GO" id="GO:0003824">
    <property type="term" value="F:catalytic activity"/>
    <property type="evidence" value="ECO:0007669"/>
    <property type="project" value="InterPro"/>
</dbReference>
<dbReference type="SUPFAM" id="SSF102114">
    <property type="entry name" value="Radical SAM enzymes"/>
    <property type="match status" value="1"/>
</dbReference>
<gene>
    <name evidence="6" type="ORF">SAMN05216439_0229</name>
</gene>
<feature type="domain" description="Radical SAM core" evidence="5">
    <location>
        <begin position="201"/>
        <end position="425"/>
    </location>
</feature>
<dbReference type="SFLD" id="SFLDG01082">
    <property type="entry name" value="B12-binding_domain_containing"/>
    <property type="match status" value="1"/>
</dbReference>
<dbReference type="OrthoDB" id="2305at2157"/>
<keyword evidence="3" id="KW-0408">Iron</keyword>
<dbReference type="Gene3D" id="3.40.50.280">
    <property type="entry name" value="Cobalamin-binding domain"/>
    <property type="match status" value="1"/>
</dbReference>
<dbReference type="PROSITE" id="PS51918">
    <property type="entry name" value="RADICAL_SAM"/>
    <property type="match status" value="1"/>
</dbReference>
<keyword evidence="4" id="KW-0411">Iron-sulfur</keyword>
<dbReference type="RefSeq" id="WP_091699799.1">
    <property type="nucleotide sequence ID" value="NZ_FOAK01000013.1"/>
</dbReference>
<organism evidence="6 7">
    <name type="scientific">Methanobrevibacter gottschalkii</name>
    <dbReference type="NCBI Taxonomy" id="190974"/>
    <lineage>
        <taxon>Archaea</taxon>
        <taxon>Methanobacteriati</taxon>
        <taxon>Methanobacteriota</taxon>
        <taxon>Methanomada group</taxon>
        <taxon>Methanobacteria</taxon>
        <taxon>Methanobacteriales</taxon>
        <taxon>Methanobacteriaceae</taxon>
        <taxon>Methanobrevibacter</taxon>
    </lineage>
</organism>
<dbReference type="GO" id="GO:0051536">
    <property type="term" value="F:iron-sulfur cluster binding"/>
    <property type="evidence" value="ECO:0007669"/>
    <property type="project" value="UniProtKB-KW"/>
</dbReference>